<organism evidence="1 2">
    <name type="scientific">Canna indica</name>
    <name type="common">Indian-shot</name>
    <dbReference type="NCBI Taxonomy" id="4628"/>
    <lineage>
        <taxon>Eukaryota</taxon>
        <taxon>Viridiplantae</taxon>
        <taxon>Streptophyta</taxon>
        <taxon>Embryophyta</taxon>
        <taxon>Tracheophyta</taxon>
        <taxon>Spermatophyta</taxon>
        <taxon>Magnoliopsida</taxon>
        <taxon>Liliopsida</taxon>
        <taxon>Zingiberales</taxon>
        <taxon>Cannaceae</taxon>
        <taxon>Canna</taxon>
    </lineage>
</organism>
<proteinExistence type="predicted"/>
<evidence type="ECO:0000313" key="2">
    <source>
        <dbReference type="Proteomes" id="UP001327560"/>
    </source>
</evidence>
<dbReference type="EMBL" id="CP136896">
    <property type="protein sequence ID" value="WOL14702.1"/>
    <property type="molecule type" value="Genomic_DNA"/>
</dbReference>
<dbReference type="AlphaFoldDB" id="A0AAQ3L0H1"/>
<protein>
    <submittedName>
        <fullName evidence="1">F-box protein</fullName>
    </submittedName>
</protein>
<dbReference type="SUPFAM" id="SSF81383">
    <property type="entry name" value="F-box domain"/>
    <property type="match status" value="1"/>
</dbReference>
<dbReference type="Proteomes" id="UP001327560">
    <property type="component" value="Chromosome 7"/>
</dbReference>
<dbReference type="PANTHER" id="PTHR31215">
    <property type="entry name" value="OS05G0510400 PROTEIN-RELATED"/>
    <property type="match status" value="1"/>
</dbReference>
<gene>
    <name evidence="1" type="ORF">Cni_G23483</name>
</gene>
<reference evidence="1 2" key="1">
    <citation type="submission" date="2023-10" db="EMBL/GenBank/DDBJ databases">
        <title>Chromosome-scale genome assembly provides insights into flower coloration mechanisms of Canna indica.</title>
        <authorList>
            <person name="Li C."/>
        </authorList>
    </citation>
    <scope>NUCLEOTIDE SEQUENCE [LARGE SCALE GENOMIC DNA]</scope>
    <source>
        <tissue evidence="1">Flower</tissue>
    </source>
</reference>
<sequence length="349" mass="38528">MKPRSQIRGVSTPSPDPFDQIPDSLVHFIFNKMADVRFLRRCAAVSKRFNSLVPLVQDIYVKIDRVITVDGDPDVYLNLSSPRPRKLSHLLKLMLFAILKPIHNLHKSNGGNKPLLPQISHHSPAQVLKNFRHIRNLQIELPASEVGTEDGIILKWRAVFGSTLQSCVILAGTLVNHMPASADQEVEDDGIPEQFYANGGLKLRLVWTISSLIAASTRHYLLQQIIKDHPTLESVVLMDADGQGTLNMGAGQLKEFREKPLAAAASSNRTQIPASSMKLRYAPYLELPGKMAMQGATLVVIKPNTEDNSSNSSRKEDELFINGVFDGPLGAAVKALANRSNYPLEINGF</sequence>
<evidence type="ECO:0000313" key="1">
    <source>
        <dbReference type="EMBL" id="WOL14702.1"/>
    </source>
</evidence>
<name>A0AAQ3L0H1_9LILI</name>
<keyword evidence="2" id="KW-1185">Reference proteome</keyword>
<dbReference type="InterPro" id="IPR044809">
    <property type="entry name" value="AUF1-like"/>
</dbReference>
<dbReference type="InterPro" id="IPR036047">
    <property type="entry name" value="F-box-like_dom_sf"/>
</dbReference>
<accession>A0AAQ3L0H1</accession>